<evidence type="ECO:0000313" key="3">
    <source>
        <dbReference type="Proteomes" id="UP000824890"/>
    </source>
</evidence>
<feature type="non-terminal residue" evidence="2">
    <location>
        <position position="173"/>
    </location>
</feature>
<feature type="region of interest" description="Disordered" evidence="1">
    <location>
        <begin position="1"/>
        <end position="43"/>
    </location>
</feature>
<dbReference type="EMBL" id="JAGKQM010000013">
    <property type="protein sequence ID" value="KAH0890765.1"/>
    <property type="molecule type" value="Genomic_DNA"/>
</dbReference>
<feature type="compositionally biased region" description="Basic and acidic residues" evidence="1">
    <location>
        <begin position="88"/>
        <end position="114"/>
    </location>
</feature>
<organism evidence="2 3">
    <name type="scientific">Brassica napus</name>
    <name type="common">Rape</name>
    <dbReference type="NCBI Taxonomy" id="3708"/>
    <lineage>
        <taxon>Eukaryota</taxon>
        <taxon>Viridiplantae</taxon>
        <taxon>Streptophyta</taxon>
        <taxon>Embryophyta</taxon>
        <taxon>Tracheophyta</taxon>
        <taxon>Spermatophyta</taxon>
        <taxon>Magnoliopsida</taxon>
        <taxon>eudicotyledons</taxon>
        <taxon>Gunneridae</taxon>
        <taxon>Pentapetalae</taxon>
        <taxon>rosids</taxon>
        <taxon>malvids</taxon>
        <taxon>Brassicales</taxon>
        <taxon>Brassicaceae</taxon>
        <taxon>Brassiceae</taxon>
        <taxon>Brassica</taxon>
    </lineage>
</organism>
<reference evidence="2 3" key="1">
    <citation type="submission" date="2021-05" db="EMBL/GenBank/DDBJ databases">
        <title>Genome Assembly of Synthetic Allotetraploid Brassica napus Reveals Homoeologous Exchanges between Subgenomes.</title>
        <authorList>
            <person name="Davis J.T."/>
        </authorList>
    </citation>
    <scope>NUCLEOTIDE SEQUENCE [LARGE SCALE GENOMIC DNA]</scope>
    <source>
        <strain evidence="3">cv. Da-Ae</strain>
        <tissue evidence="2">Seedling</tissue>
    </source>
</reference>
<protein>
    <submittedName>
        <fullName evidence="2">Uncharacterized protein</fullName>
    </submittedName>
</protein>
<sequence length="173" mass="19840">SQTERGKRRQAHPVKERKQNNLEYQELEKPTTETTISHHYRSKVQNFFKMRVESIKARKKGEEPFDNAGNMNSPSGEQTSPCSSSTHTPEKWISRASEIDRDGGGVGEEGRDGGGGEATETAAIPVVEVSKSNRINPLGREREMREMRERQRHRVMVTHVTKRRAFQALRKRR</sequence>
<feature type="compositionally biased region" description="Basic and acidic residues" evidence="1">
    <location>
        <begin position="13"/>
        <end position="31"/>
    </location>
</feature>
<comment type="caution">
    <text evidence="2">The sequence shown here is derived from an EMBL/GenBank/DDBJ whole genome shotgun (WGS) entry which is preliminary data.</text>
</comment>
<feature type="compositionally biased region" description="Basic residues" evidence="1">
    <location>
        <begin position="1"/>
        <end position="12"/>
    </location>
</feature>
<accession>A0ABQ8AE06</accession>
<dbReference type="Proteomes" id="UP000824890">
    <property type="component" value="Unassembled WGS sequence"/>
</dbReference>
<proteinExistence type="predicted"/>
<feature type="compositionally biased region" description="Polar residues" evidence="1">
    <location>
        <begin position="69"/>
        <end position="87"/>
    </location>
</feature>
<feature type="non-terminal residue" evidence="2">
    <location>
        <position position="1"/>
    </location>
</feature>
<keyword evidence="3" id="KW-1185">Reference proteome</keyword>
<feature type="region of interest" description="Disordered" evidence="1">
    <location>
        <begin position="55"/>
        <end position="125"/>
    </location>
</feature>
<gene>
    <name evidence="2" type="ORF">HID58_053194</name>
</gene>
<evidence type="ECO:0000256" key="1">
    <source>
        <dbReference type="SAM" id="MobiDB-lite"/>
    </source>
</evidence>
<name>A0ABQ8AE06_BRANA</name>
<evidence type="ECO:0000313" key="2">
    <source>
        <dbReference type="EMBL" id="KAH0890765.1"/>
    </source>
</evidence>